<dbReference type="OrthoDB" id="2151402at2"/>
<comment type="subcellular location">
    <subcellularLocation>
        <location evidence="1">Membrane</location>
    </subcellularLocation>
</comment>
<evidence type="ECO:0000256" key="2">
    <source>
        <dbReference type="ARBA" id="ARBA00023136"/>
    </source>
</evidence>
<dbReference type="InterPro" id="IPR012338">
    <property type="entry name" value="Beta-lactam/transpept-like"/>
</dbReference>
<dbReference type="Proteomes" id="UP000287239">
    <property type="component" value="Unassembled WGS sequence"/>
</dbReference>
<accession>A0A429ZLE6</accession>
<keyword evidence="2 3" id="KW-0472">Membrane</keyword>
<keyword evidence="6" id="KW-1185">Reference proteome</keyword>
<dbReference type="GO" id="GO:0016020">
    <property type="term" value="C:membrane"/>
    <property type="evidence" value="ECO:0007669"/>
    <property type="project" value="UniProtKB-SubCell"/>
</dbReference>
<dbReference type="EMBL" id="NGJU01000014">
    <property type="protein sequence ID" value="RST94489.1"/>
    <property type="molecule type" value="Genomic_DNA"/>
</dbReference>
<dbReference type="SUPFAM" id="SSF56601">
    <property type="entry name" value="beta-lactamase/transpeptidase-like"/>
    <property type="match status" value="1"/>
</dbReference>
<evidence type="ECO:0000259" key="4">
    <source>
        <dbReference type="Pfam" id="PF00144"/>
    </source>
</evidence>
<dbReference type="AlphaFoldDB" id="A0A429ZLE6"/>
<dbReference type="Gene3D" id="3.40.710.10">
    <property type="entry name" value="DD-peptidase/beta-lactamase superfamily"/>
    <property type="match status" value="1"/>
</dbReference>
<evidence type="ECO:0000256" key="3">
    <source>
        <dbReference type="SAM" id="Phobius"/>
    </source>
</evidence>
<organism evidence="5 6">
    <name type="scientific">Vagococcus salmoninarum</name>
    <dbReference type="NCBI Taxonomy" id="2739"/>
    <lineage>
        <taxon>Bacteria</taxon>
        <taxon>Bacillati</taxon>
        <taxon>Bacillota</taxon>
        <taxon>Bacilli</taxon>
        <taxon>Lactobacillales</taxon>
        <taxon>Enterococcaceae</taxon>
        <taxon>Vagococcus</taxon>
    </lineage>
</organism>
<dbReference type="InterPro" id="IPR001466">
    <property type="entry name" value="Beta-lactam-related"/>
</dbReference>
<evidence type="ECO:0000256" key="1">
    <source>
        <dbReference type="ARBA" id="ARBA00004370"/>
    </source>
</evidence>
<dbReference type="Pfam" id="PF00144">
    <property type="entry name" value="Beta-lactamase"/>
    <property type="match status" value="1"/>
</dbReference>
<evidence type="ECO:0000313" key="6">
    <source>
        <dbReference type="Proteomes" id="UP000287239"/>
    </source>
</evidence>
<feature type="transmembrane region" description="Helical" evidence="3">
    <location>
        <begin position="21"/>
        <end position="42"/>
    </location>
</feature>
<proteinExistence type="predicted"/>
<feature type="domain" description="Beta-lactamase-related" evidence="4">
    <location>
        <begin position="125"/>
        <end position="362"/>
    </location>
</feature>
<dbReference type="PANTHER" id="PTHR46825:SF11">
    <property type="entry name" value="PENICILLIN-BINDING PROTEIN 4"/>
    <property type="match status" value="1"/>
</dbReference>
<dbReference type="InterPro" id="IPR050491">
    <property type="entry name" value="AmpC-like"/>
</dbReference>
<sequence length="426" mass="48667">MNPTRRKRLNKKRQARKRRRRLLTLMMALIVISGSLLSYFYFQQHSSQLPVVKPEGRILKAGASEIINSSSQANQGLQKQTTNQIEEAQRFKPRMNLDPKSIDPKFQNLSRQIDQQINDSGFIGSIIVVKNNQLVLEKGYGYANKKENKLNTHSSEFMIASLQKQFTALLIMKLVEQDLLTLGTPVAEFYPDLPNAKTLTIRDLLSMTSGYYSKGTDESVQDEQAALDYTLANLTYEAPTKWRYSSTNYVLLAGIIRRLSKQSYQDFFQQEIIDKLGLTHTGFYTDYSQRPDQAVSYRAVDYSSPYKKAITISHERYAIELGTGNVYSSVADLLTVYQGIIDKKIVPPELLQDMWTQSPTMFYYSYTAGLYHKESFIRSHGLFNGYEPTVVFSYDGSTAVITLANYYLADSNNIELTNSIFQQLQE</sequence>
<comment type="caution">
    <text evidence="5">The sequence shown here is derived from an EMBL/GenBank/DDBJ whole genome shotgun (WGS) entry which is preliminary data.</text>
</comment>
<protein>
    <recommendedName>
        <fullName evidence="4">Beta-lactamase-related domain-containing protein</fullName>
    </recommendedName>
</protein>
<dbReference type="RefSeq" id="WP_126780512.1">
    <property type="nucleotide sequence ID" value="NZ_NGJU01000014.1"/>
</dbReference>
<dbReference type="PANTHER" id="PTHR46825">
    <property type="entry name" value="D-ALANYL-D-ALANINE-CARBOXYPEPTIDASE/ENDOPEPTIDASE AMPH"/>
    <property type="match status" value="1"/>
</dbReference>
<evidence type="ECO:0000313" key="5">
    <source>
        <dbReference type="EMBL" id="RST94489.1"/>
    </source>
</evidence>
<keyword evidence="3" id="KW-0812">Transmembrane</keyword>
<dbReference type="GeneID" id="98568617"/>
<gene>
    <name evidence="5" type="ORF">CBF35_09560</name>
</gene>
<keyword evidence="3" id="KW-1133">Transmembrane helix</keyword>
<name>A0A429ZLE6_9ENTE</name>
<reference evidence="5 6" key="1">
    <citation type="submission" date="2017-05" db="EMBL/GenBank/DDBJ databases">
        <title>Vagococcus spp. assemblies.</title>
        <authorList>
            <person name="Gulvik C.A."/>
        </authorList>
    </citation>
    <scope>NUCLEOTIDE SEQUENCE [LARGE SCALE GENOMIC DNA]</scope>
    <source>
        <strain evidence="5 6">NCFB 2777</strain>
    </source>
</reference>